<dbReference type="InterPro" id="IPR013083">
    <property type="entry name" value="Znf_RING/FYVE/PHD"/>
</dbReference>
<feature type="compositionally biased region" description="Pro residues" evidence="5">
    <location>
        <begin position="310"/>
        <end position="319"/>
    </location>
</feature>
<dbReference type="AlphaFoldDB" id="A0A1K0GEL3"/>
<feature type="compositionally biased region" description="Polar residues" evidence="5">
    <location>
        <begin position="649"/>
        <end position="666"/>
    </location>
</feature>
<evidence type="ECO:0000256" key="5">
    <source>
        <dbReference type="SAM" id="MobiDB-lite"/>
    </source>
</evidence>
<feature type="compositionally biased region" description="Low complexity" evidence="5">
    <location>
        <begin position="216"/>
        <end position="225"/>
    </location>
</feature>
<proteinExistence type="predicted"/>
<dbReference type="EMBL" id="ULHB01000026">
    <property type="protein sequence ID" value="SYW77508.1"/>
    <property type="molecule type" value="Genomic_DNA"/>
</dbReference>
<dbReference type="EMBL" id="LT558139">
    <property type="protein sequence ID" value="SAM86514.1"/>
    <property type="molecule type" value="Genomic_DNA"/>
</dbReference>
<dbReference type="PANTHER" id="PTHR45969:SF71">
    <property type="entry name" value="CHROMOSOME UNDETERMINED SCAFFOLD_5, WHOLE GENOME SHOTGUN SEQUENCE"/>
    <property type="match status" value="1"/>
</dbReference>
<evidence type="ECO:0000313" key="9">
    <source>
        <dbReference type="Proteomes" id="UP000179920"/>
    </source>
</evidence>
<evidence type="ECO:0000313" key="7">
    <source>
        <dbReference type="EMBL" id="SAM86514.1"/>
    </source>
</evidence>
<keyword evidence="1" id="KW-0479">Metal-binding</keyword>
<feature type="region of interest" description="Disordered" evidence="5">
    <location>
        <begin position="468"/>
        <end position="499"/>
    </location>
</feature>
<feature type="compositionally biased region" description="Low complexity" evidence="5">
    <location>
        <begin position="42"/>
        <end position="64"/>
    </location>
</feature>
<evidence type="ECO:0000256" key="4">
    <source>
        <dbReference type="PROSITE-ProRule" id="PRU00175"/>
    </source>
</evidence>
<dbReference type="CDD" id="cd16448">
    <property type="entry name" value="RING-H2"/>
    <property type="match status" value="1"/>
</dbReference>
<evidence type="ECO:0000256" key="3">
    <source>
        <dbReference type="ARBA" id="ARBA00022833"/>
    </source>
</evidence>
<dbReference type="Proteomes" id="UP000658997">
    <property type="component" value="Unassembled WGS sequence"/>
</dbReference>
<accession>A0A1K0GEL3</accession>
<dbReference type="PANTHER" id="PTHR45969">
    <property type="entry name" value="RING ZINC FINGER PROTEIN-RELATED"/>
    <property type="match status" value="1"/>
</dbReference>
<keyword evidence="10" id="KW-1185">Reference proteome</keyword>
<dbReference type="GO" id="GO:0008270">
    <property type="term" value="F:zinc ion binding"/>
    <property type="evidence" value="ECO:0007669"/>
    <property type="project" value="UniProtKB-KW"/>
</dbReference>
<feature type="compositionally biased region" description="Low complexity" evidence="5">
    <location>
        <begin position="474"/>
        <end position="488"/>
    </location>
</feature>
<feature type="compositionally biased region" description="Polar residues" evidence="5">
    <location>
        <begin position="68"/>
        <end position="83"/>
    </location>
</feature>
<evidence type="ECO:0000256" key="1">
    <source>
        <dbReference type="ARBA" id="ARBA00022723"/>
    </source>
</evidence>
<keyword evidence="2 4" id="KW-0863">Zinc-finger</keyword>
<evidence type="ECO:0000256" key="2">
    <source>
        <dbReference type="ARBA" id="ARBA00022771"/>
    </source>
</evidence>
<dbReference type="OrthoDB" id="2551464at2759"/>
<reference evidence="7" key="1">
    <citation type="submission" date="2016-04" db="EMBL/GenBank/DDBJ databases">
        <authorList>
            <person name="Evans L.H."/>
            <person name="Alamgir A."/>
            <person name="Owens N."/>
            <person name="Weber N.D."/>
            <person name="Virtaneva K."/>
            <person name="Barbian K."/>
            <person name="Babar A."/>
            <person name="Rosenke K."/>
        </authorList>
    </citation>
    <scope>NUCLEOTIDE SEQUENCE</scope>
    <source>
        <strain evidence="7">UB2112</strain>
    </source>
</reference>
<feature type="region of interest" description="Disordered" evidence="5">
    <location>
        <begin position="112"/>
        <end position="178"/>
    </location>
</feature>
<dbReference type="SUPFAM" id="SSF57850">
    <property type="entry name" value="RING/U-box"/>
    <property type="match status" value="1"/>
</dbReference>
<sequence>MENTTSSSYHCDRLQSNNDESQLNDAASEPSASTTQPTAVNTASDSSYTDASSSTSEGSSTSDAVTNAAPSSSTAQQTPSALPQIQAAPATTLWNNFTASFRYVIQRDPASSAQNAQSSSSIDPVGPASQSGTQAFPSAANTQSDPSTAASNFASDSAESARTQAMSGQSSDSAPDASGAPVYFRLPFSGPDGNPALLAFHPQPLSQRDVQPGAPPSTAAPTTSSQGTNSQPSSQSQQGATQSHTYPTGLPGAAPNTTQDQARPGSHPHPDGHVPVSPIFVPFGASPLPFSFLYDQHTDLAWPIAQLTPGSPPGGPSPEAPESQQPRLVAGPPFRILLDIHFAAPPEPEQPHPEKAVKYVKQLERADAELRARMARLGMGSIGGFADTAASDDQDALIGCGVCLDNYEAEDRPEWIDGPKSQDEAVVAVPCPGHHTLHAGCLREWLQKLPPSQWTCPFCRAILSPNSSHRPAQTFSSTSASTTSSRTSPKAEVSVSAPVRSTLRDDVRARERQRGWRCDAPACLPRYPVSSRSEDSHLELPETTDRMTTDLVKLTPCRHEVHHDCLCTSMRVENDLRSADDLDAIMGLSDDAADGESSQHAAGIAKSFLEDGDERDTLGKWVTCPACRKECWAELPLRRKPQRPVADSFAQQTSPAAPQADRNTCAVSDEFASPLEMPEVDSGNKAPQLAGPVHGDQTWEQGSRDAAFASGDHEEEAVVGAMLLSS</sequence>
<feature type="compositionally biased region" description="Low complexity" evidence="5">
    <location>
        <begin position="167"/>
        <end position="178"/>
    </location>
</feature>
<feature type="region of interest" description="Disordered" evidence="5">
    <location>
        <begin position="304"/>
        <end position="327"/>
    </location>
</feature>
<feature type="region of interest" description="Disordered" evidence="5">
    <location>
        <begin position="642"/>
        <end position="714"/>
    </location>
</feature>
<keyword evidence="3" id="KW-0862">Zinc</keyword>
<dbReference type="SMART" id="SM00184">
    <property type="entry name" value="RING"/>
    <property type="match status" value="2"/>
</dbReference>
<gene>
    <name evidence="8" type="ORF">UBRO2_01888</name>
    <name evidence="7" type="ORF">UBRO_08895</name>
</gene>
<dbReference type="Proteomes" id="UP000179920">
    <property type="component" value="Chromosome XXIII"/>
</dbReference>
<evidence type="ECO:0000313" key="8">
    <source>
        <dbReference type="EMBL" id="SYW77508.1"/>
    </source>
</evidence>
<feature type="region of interest" description="Disordered" evidence="5">
    <location>
        <begin position="206"/>
        <end position="275"/>
    </location>
</feature>
<name>A0A1K0GEL3_9BASI</name>
<reference evidence="9" key="2">
    <citation type="submission" date="2016-04" db="EMBL/GenBank/DDBJ databases">
        <authorList>
            <person name="Guldener U."/>
            <person name="Guldener U."/>
        </authorList>
    </citation>
    <scope>NUCLEOTIDE SEQUENCE [LARGE SCALE GENOMIC DNA]</scope>
    <source>
        <strain evidence="9">UB2112</strain>
    </source>
</reference>
<dbReference type="InterPro" id="IPR001841">
    <property type="entry name" value="Znf_RING"/>
</dbReference>
<feature type="compositionally biased region" description="Low complexity" evidence="5">
    <location>
        <begin position="112"/>
        <end position="121"/>
    </location>
</feature>
<feature type="domain" description="RING-type" evidence="6">
    <location>
        <begin position="400"/>
        <end position="460"/>
    </location>
</feature>
<feature type="compositionally biased region" description="Polar residues" evidence="5">
    <location>
        <begin position="226"/>
        <end position="246"/>
    </location>
</feature>
<reference evidence="8" key="3">
    <citation type="submission" date="2018-08" db="EMBL/GenBank/DDBJ databases">
        <authorList>
            <person name="Guldener U."/>
        </authorList>
    </citation>
    <scope>NUCLEOTIDE SEQUENCE</scope>
    <source>
        <strain evidence="8">UB2</strain>
    </source>
</reference>
<feature type="compositionally biased region" description="Polar residues" evidence="5">
    <location>
        <begin position="1"/>
        <end position="41"/>
    </location>
</feature>
<dbReference type="Gene3D" id="3.30.40.10">
    <property type="entry name" value="Zinc/RING finger domain, C3HC4 (zinc finger)"/>
    <property type="match status" value="1"/>
</dbReference>
<organism evidence="7 9">
    <name type="scientific">Ustilago bromivora</name>
    <dbReference type="NCBI Taxonomy" id="307758"/>
    <lineage>
        <taxon>Eukaryota</taxon>
        <taxon>Fungi</taxon>
        <taxon>Dikarya</taxon>
        <taxon>Basidiomycota</taxon>
        <taxon>Ustilaginomycotina</taxon>
        <taxon>Ustilaginomycetes</taxon>
        <taxon>Ustilaginales</taxon>
        <taxon>Ustilaginaceae</taxon>
        <taxon>Ustilago</taxon>
    </lineage>
</organism>
<feature type="compositionally biased region" description="Polar residues" evidence="5">
    <location>
        <begin position="128"/>
        <end position="166"/>
    </location>
</feature>
<dbReference type="PROSITE" id="PS50089">
    <property type="entry name" value="ZF_RING_2"/>
    <property type="match status" value="1"/>
</dbReference>
<evidence type="ECO:0000313" key="10">
    <source>
        <dbReference type="Proteomes" id="UP000658997"/>
    </source>
</evidence>
<evidence type="ECO:0000259" key="6">
    <source>
        <dbReference type="PROSITE" id="PS50089"/>
    </source>
</evidence>
<protein>
    <submittedName>
        <fullName evidence="7">Related to conserved hypothetcial protein</fullName>
    </submittedName>
</protein>
<feature type="region of interest" description="Disordered" evidence="5">
    <location>
        <begin position="1"/>
        <end position="84"/>
    </location>
</feature>